<evidence type="ECO:0000256" key="10">
    <source>
        <dbReference type="ARBA" id="ARBA00025198"/>
    </source>
</evidence>
<keyword evidence="7 13" id="KW-0406">Ion transport</keyword>
<reference evidence="16 17" key="1">
    <citation type="submission" date="2019-05" db="EMBL/GenBank/DDBJ databases">
        <title>Pseudorhodobacter turbinis sp. nov., isolated from the gut of the Korean turban shell.</title>
        <authorList>
            <person name="Jeong Y.-S."/>
            <person name="Kang W.-R."/>
            <person name="Bae J.-W."/>
        </authorList>
    </citation>
    <scope>NUCLEOTIDE SEQUENCE [LARGE SCALE GENOMIC DNA]</scope>
    <source>
        <strain evidence="16 17">S12M18</strain>
        <plasmid evidence="16 17">unnamed1</plasmid>
    </source>
</reference>
<dbReference type="CDD" id="cd06503">
    <property type="entry name" value="ATP-synt_Fo_b"/>
    <property type="match status" value="1"/>
</dbReference>
<evidence type="ECO:0000256" key="9">
    <source>
        <dbReference type="ARBA" id="ARBA00023310"/>
    </source>
</evidence>
<comment type="subcellular location">
    <subcellularLocation>
        <location evidence="13">Cell membrane</location>
        <topology evidence="13">Single-pass membrane protein</topology>
    </subcellularLocation>
    <subcellularLocation>
        <location evidence="12">Endomembrane system</location>
        <topology evidence="12">Single-pass membrane protein</topology>
    </subcellularLocation>
</comment>
<dbReference type="KEGG" id="pseb:EOK75_17975"/>
<evidence type="ECO:0000256" key="8">
    <source>
        <dbReference type="ARBA" id="ARBA00023136"/>
    </source>
</evidence>
<dbReference type="GO" id="GO:0046933">
    <property type="term" value="F:proton-transporting ATP synthase activity, rotational mechanism"/>
    <property type="evidence" value="ECO:0007669"/>
    <property type="project" value="UniProtKB-UniRule"/>
</dbReference>
<keyword evidence="13" id="KW-1003">Cell membrane</keyword>
<keyword evidence="4 13" id="KW-0812">Transmembrane</keyword>
<evidence type="ECO:0000256" key="12">
    <source>
        <dbReference type="ARBA" id="ARBA00037847"/>
    </source>
</evidence>
<evidence type="ECO:0000256" key="14">
    <source>
        <dbReference type="RuleBase" id="RU003848"/>
    </source>
</evidence>
<proteinExistence type="inferred from homology"/>
<accession>A0A4P8EL28</accession>
<dbReference type="InterPro" id="IPR002146">
    <property type="entry name" value="ATP_synth_b/b'su_bac/chlpt"/>
</dbReference>
<feature type="transmembrane region" description="Helical" evidence="13">
    <location>
        <begin position="6"/>
        <end position="22"/>
    </location>
</feature>
<keyword evidence="9 13" id="KW-0066">ATP synthesis</keyword>
<dbReference type="PANTHER" id="PTHR33445:SF2">
    <property type="entry name" value="ATP SYNTHASE SUBUNIT B', CHLOROPLASTIC"/>
    <property type="match status" value="1"/>
</dbReference>
<dbReference type="RefSeq" id="WP_137195385.1">
    <property type="nucleotide sequence ID" value="NZ_CP039965.1"/>
</dbReference>
<evidence type="ECO:0000256" key="4">
    <source>
        <dbReference type="ARBA" id="ARBA00022692"/>
    </source>
</evidence>
<dbReference type="GO" id="GO:0012505">
    <property type="term" value="C:endomembrane system"/>
    <property type="evidence" value="ECO:0007669"/>
    <property type="project" value="UniProtKB-SubCell"/>
</dbReference>
<dbReference type="Pfam" id="PF00430">
    <property type="entry name" value="ATP-synt_B"/>
    <property type="match status" value="1"/>
</dbReference>
<dbReference type="InterPro" id="IPR050059">
    <property type="entry name" value="ATP_synthase_B_chain"/>
</dbReference>
<evidence type="ECO:0000256" key="2">
    <source>
        <dbReference type="ARBA" id="ARBA00022448"/>
    </source>
</evidence>
<evidence type="ECO:0000256" key="13">
    <source>
        <dbReference type="HAMAP-Rule" id="MF_01398"/>
    </source>
</evidence>
<dbReference type="PANTHER" id="PTHR33445">
    <property type="entry name" value="ATP SYNTHASE SUBUNIT B', CHLOROPLASTIC"/>
    <property type="match status" value="1"/>
</dbReference>
<keyword evidence="16" id="KW-0614">Plasmid</keyword>
<dbReference type="EMBL" id="CP039965">
    <property type="protein sequence ID" value="QCO57592.1"/>
    <property type="molecule type" value="Genomic_DNA"/>
</dbReference>
<evidence type="ECO:0000256" key="5">
    <source>
        <dbReference type="ARBA" id="ARBA00022781"/>
    </source>
</evidence>
<dbReference type="HAMAP" id="MF_01398">
    <property type="entry name" value="ATP_synth_b_bprime"/>
    <property type="match status" value="1"/>
</dbReference>
<keyword evidence="8 13" id="KW-0472">Membrane</keyword>
<keyword evidence="15" id="KW-0175">Coiled coil</keyword>
<evidence type="ECO:0000256" key="6">
    <source>
        <dbReference type="ARBA" id="ARBA00022989"/>
    </source>
</evidence>
<evidence type="ECO:0000256" key="11">
    <source>
        <dbReference type="ARBA" id="ARBA00025614"/>
    </source>
</evidence>
<keyword evidence="2 13" id="KW-0813">Transport</keyword>
<dbReference type="OrthoDB" id="466272at2"/>
<dbReference type="GO" id="GO:0046961">
    <property type="term" value="F:proton-transporting ATPase activity, rotational mechanism"/>
    <property type="evidence" value="ECO:0007669"/>
    <property type="project" value="TreeGrafter"/>
</dbReference>
<keyword evidence="6 13" id="KW-1133">Transmembrane helix</keyword>
<evidence type="ECO:0000256" key="15">
    <source>
        <dbReference type="SAM" id="Coils"/>
    </source>
</evidence>
<comment type="subunit">
    <text evidence="13">F-type ATPases have 2 components, F(1) - the catalytic core - and F(0) - the membrane proton channel. F(1) has five subunits: alpha(3), beta(3), gamma(1), delta(1), epsilon(1). F(0) has three main subunits: a(1), b(2) and c(10-14). The alpha and beta chains form an alternating ring which encloses part of the gamma chain. F(1) is attached to F(0) by a central stalk formed by the gamma and epsilon chains, while a peripheral stalk is formed by the delta and b chains.</text>
</comment>
<evidence type="ECO:0000313" key="16">
    <source>
        <dbReference type="EMBL" id="QCO57592.1"/>
    </source>
</evidence>
<protein>
    <recommendedName>
        <fullName evidence="13">ATP synthase subunit b</fullName>
    </recommendedName>
    <alternativeName>
        <fullName evidence="13">ATP synthase F(0) sector subunit b</fullName>
    </alternativeName>
    <alternativeName>
        <fullName evidence="13">ATPase subunit I</fullName>
    </alternativeName>
    <alternativeName>
        <fullName evidence="13">F-type ATPase subunit b</fullName>
        <shortName evidence="13">F-ATPase subunit b</shortName>
    </alternativeName>
</protein>
<name>A0A4P8EL28_9RHOB</name>
<dbReference type="GO" id="GO:0045259">
    <property type="term" value="C:proton-transporting ATP synthase complex"/>
    <property type="evidence" value="ECO:0007669"/>
    <property type="project" value="UniProtKB-KW"/>
</dbReference>
<evidence type="ECO:0000313" key="17">
    <source>
        <dbReference type="Proteomes" id="UP000298631"/>
    </source>
</evidence>
<evidence type="ECO:0000256" key="1">
    <source>
        <dbReference type="ARBA" id="ARBA00005513"/>
    </source>
</evidence>
<geneLocation type="plasmid" evidence="16 17">
    <name>unnamed1</name>
</geneLocation>
<dbReference type="Proteomes" id="UP000298631">
    <property type="component" value="Plasmid unnamed1"/>
</dbReference>
<keyword evidence="3 13" id="KW-0138">CF(0)</keyword>
<gene>
    <name evidence="13" type="primary">atpF</name>
    <name evidence="16" type="ORF">EOK75_17975</name>
</gene>
<comment type="function">
    <text evidence="10 13">F(1)F(0) ATP synthase produces ATP from ADP in the presence of a proton or sodium gradient. F-type ATPases consist of two structural domains, F(1) containing the extramembraneous catalytic core and F(0) containing the membrane proton channel, linked together by a central stalk and a peripheral stalk. During catalysis, ATP synthesis in the catalytic domain of F(1) is coupled via a rotary mechanism of the central stalk subunits to proton translocation.</text>
</comment>
<dbReference type="AlphaFoldDB" id="A0A4P8EL28"/>
<feature type="coiled-coil region" evidence="15">
    <location>
        <begin position="81"/>
        <end position="112"/>
    </location>
</feature>
<dbReference type="GO" id="GO:0005886">
    <property type="term" value="C:plasma membrane"/>
    <property type="evidence" value="ECO:0007669"/>
    <property type="project" value="UniProtKB-SubCell"/>
</dbReference>
<organism evidence="16 17">
    <name type="scientific">Pseudorhodobacter turbinis</name>
    <dbReference type="NCBI Taxonomy" id="2500533"/>
    <lineage>
        <taxon>Bacteria</taxon>
        <taxon>Pseudomonadati</taxon>
        <taxon>Pseudomonadota</taxon>
        <taxon>Alphaproteobacteria</taxon>
        <taxon>Rhodobacterales</taxon>
        <taxon>Paracoccaceae</taxon>
        <taxon>Pseudorhodobacter</taxon>
    </lineage>
</organism>
<keyword evidence="17" id="KW-1185">Reference proteome</keyword>
<keyword evidence="5 13" id="KW-0375">Hydrogen ion transport</keyword>
<sequence length="248" mass="27056">MSIDWITVAAQIINFLVLVWLLKRFLYRPILDGIDARERQIAERMAQAGAVRAKAEAAEADFRAQIAKLKAGREGVIEDAREAAERERDQMLAEANARLQKEQAVRADEREKEARKHSADLHAKGAAALLALLRKALRDLADESLEQRIITRAAGRMPEMMGDLTAAAGSSDSAVIVTHDPLPQDLAAQLRAELQAAKPGISVAFQTDPAQSPGLSLRLGGAQLGWTVDSYMDGLEKILGKQEHAHAQ</sequence>
<evidence type="ECO:0000256" key="3">
    <source>
        <dbReference type="ARBA" id="ARBA00022547"/>
    </source>
</evidence>
<comment type="similarity">
    <text evidence="1 13 14">Belongs to the ATPase B chain family.</text>
</comment>
<comment type="function">
    <text evidence="11">Component of the F(0) channel, it forms part of the peripheral stalk, linking F(1) to F(0). The b'-subunit is a diverged and duplicated form of b found in plants and photosynthetic bacteria.</text>
</comment>
<evidence type="ECO:0000256" key="7">
    <source>
        <dbReference type="ARBA" id="ARBA00023065"/>
    </source>
</evidence>